<evidence type="ECO:0008006" key="4">
    <source>
        <dbReference type="Google" id="ProtNLM"/>
    </source>
</evidence>
<gene>
    <name evidence="2" type="ORF">F7O44_08405</name>
</gene>
<dbReference type="AlphaFoldDB" id="A0A7K3M3R9"/>
<dbReference type="EMBL" id="WLZY01000002">
    <property type="protein sequence ID" value="NDL57088.1"/>
    <property type="molecule type" value="Genomic_DNA"/>
</dbReference>
<accession>A0A7K3M3R9</accession>
<sequence length="327" mass="33809">MRTPAKLAIYAGSLAVAVAGAFGVGSLTGSPIDRAEGHGEHQSDGHAHGADGHGDHSSGGQASAGEASVPAGLQVSEAGYMLGPIRGPEVAGETGVLSFEILGPDGEPVTEFEESHEKDLHLIVVRADTADFRHVHPVIDAEGTWSIDWEWTSGGTYKVFADFLPSELGEEMTLARTVEVAGTHEPAPATVDAVVADVDGYTVTLTGDLVAGQGSRVTATFERDGVLVTDLEPYLGAYGHLVALRDGDLAYIHVHPDGEPGDGVTGPGPDVAFHVEAPSSGTYRLFLDFQVDGEVRTADFTLTAAAPVPADADNGSDTDADDGHADH</sequence>
<protein>
    <recommendedName>
        <fullName evidence="4">Heavy-metal-associated domain-containing protein</fullName>
    </recommendedName>
</protein>
<name>A0A7K3M3R9_9ACTN</name>
<organism evidence="2 3">
    <name type="scientific">Phytoactinopolyspora mesophila</name>
    <dbReference type="NCBI Taxonomy" id="2650750"/>
    <lineage>
        <taxon>Bacteria</taxon>
        <taxon>Bacillati</taxon>
        <taxon>Actinomycetota</taxon>
        <taxon>Actinomycetes</taxon>
        <taxon>Jiangellales</taxon>
        <taxon>Jiangellaceae</taxon>
        <taxon>Phytoactinopolyspora</taxon>
    </lineage>
</organism>
<dbReference type="RefSeq" id="WP_162449767.1">
    <property type="nucleotide sequence ID" value="NZ_WLZY01000002.1"/>
</dbReference>
<proteinExistence type="predicted"/>
<keyword evidence="3" id="KW-1185">Reference proteome</keyword>
<evidence type="ECO:0000313" key="3">
    <source>
        <dbReference type="Proteomes" id="UP000460435"/>
    </source>
</evidence>
<evidence type="ECO:0000256" key="1">
    <source>
        <dbReference type="SAM" id="MobiDB-lite"/>
    </source>
</evidence>
<feature type="compositionally biased region" description="Basic and acidic residues" evidence="1">
    <location>
        <begin position="33"/>
        <end position="56"/>
    </location>
</feature>
<feature type="compositionally biased region" description="Low complexity" evidence="1">
    <location>
        <begin position="58"/>
        <end position="68"/>
    </location>
</feature>
<comment type="caution">
    <text evidence="2">The sequence shown here is derived from an EMBL/GenBank/DDBJ whole genome shotgun (WGS) entry which is preliminary data.</text>
</comment>
<feature type="region of interest" description="Disordered" evidence="1">
    <location>
        <begin position="32"/>
        <end position="68"/>
    </location>
</feature>
<dbReference type="Proteomes" id="UP000460435">
    <property type="component" value="Unassembled WGS sequence"/>
</dbReference>
<evidence type="ECO:0000313" key="2">
    <source>
        <dbReference type="EMBL" id="NDL57088.1"/>
    </source>
</evidence>
<reference evidence="2 3" key="1">
    <citation type="submission" date="2019-11" db="EMBL/GenBank/DDBJ databases">
        <authorList>
            <person name="Li X.-J."/>
            <person name="Feng X.-M."/>
        </authorList>
    </citation>
    <scope>NUCLEOTIDE SEQUENCE [LARGE SCALE GENOMIC DNA]</scope>
    <source>
        <strain evidence="2 3">XMNu-373</strain>
    </source>
</reference>
<feature type="region of interest" description="Disordered" evidence="1">
    <location>
        <begin position="307"/>
        <end position="327"/>
    </location>
</feature>